<dbReference type="GO" id="GO:0051536">
    <property type="term" value="F:iron-sulfur cluster binding"/>
    <property type="evidence" value="ECO:0007669"/>
    <property type="project" value="UniProtKB-KW"/>
</dbReference>
<keyword evidence="10" id="KW-1185">Reference proteome</keyword>
<dbReference type="SUPFAM" id="SSF53383">
    <property type="entry name" value="PLP-dependent transferases"/>
    <property type="match status" value="1"/>
</dbReference>
<dbReference type="Pfam" id="PF00266">
    <property type="entry name" value="Aminotran_5"/>
    <property type="match status" value="1"/>
</dbReference>
<keyword evidence="4" id="KW-0663">Pyridoxal phosphate</keyword>
<dbReference type="PIRSF" id="PIRSF005572">
    <property type="entry name" value="NifS"/>
    <property type="match status" value="1"/>
</dbReference>
<dbReference type="FunFam" id="3.40.640.10:FF:000084">
    <property type="entry name" value="IscS-like cysteine desulfurase"/>
    <property type="match status" value="1"/>
</dbReference>
<keyword evidence="6" id="KW-0411">Iron-sulfur</keyword>
<evidence type="ECO:0000256" key="2">
    <source>
        <dbReference type="ARBA" id="ARBA00006490"/>
    </source>
</evidence>
<keyword evidence="5" id="KW-0408">Iron</keyword>
<reference evidence="9 10" key="1">
    <citation type="submission" date="2017-01" db="EMBL/GenBank/DDBJ databases">
        <title>Genome analysis of Paenibacillus selenitrireducens ES3-24.</title>
        <authorList>
            <person name="Xu D."/>
            <person name="Yao R."/>
            <person name="Zheng S."/>
        </authorList>
    </citation>
    <scope>NUCLEOTIDE SEQUENCE [LARGE SCALE GENOMIC DNA]</scope>
    <source>
        <strain evidence="9 10">ES3-24</strain>
    </source>
</reference>
<dbReference type="InterPro" id="IPR000192">
    <property type="entry name" value="Aminotrans_V_dom"/>
</dbReference>
<dbReference type="GO" id="GO:0046872">
    <property type="term" value="F:metal ion binding"/>
    <property type="evidence" value="ECO:0007669"/>
    <property type="project" value="UniProtKB-KW"/>
</dbReference>
<dbReference type="Gene3D" id="3.90.1150.10">
    <property type="entry name" value="Aspartate Aminotransferase, domain 1"/>
    <property type="match status" value="1"/>
</dbReference>
<organism evidence="9 10">
    <name type="scientific">Paenibacillus selenitireducens</name>
    <dbReference type="NCBI Taxonomy" id="1324314"/>
    <lineage>
        <taxon>Bacteria</taxon>
        <taxon>Bacillati</taxon>
        <taxon>Bacillota</taxon>
        <taxon>Bacilli</taxon>
        <taxon>Bacillales</taxon>
        <taxon>Paenibacillaceae</taxon>
        <taxon>Paenibacillus</taxon>
    </lineage>
</organism>
<name>A0A1T2XFP3_9BACL</name>
<sequence length="387" mass="42591">MLYFDHCASTPPFDEVIQTVSEVMKLQYSNPSSIHQAGVAAEKLVTRAREVMASALQVQPNEILFTSGATESNNLAIQGAAMQKKSRGNHIITTGIEHASVYECCRLLERRGFQVTYLPVDSSGRIRITDLRAAITEQTILVSIMHVNNEVGSIQPIEAIGEVLKEYPRILFHVDGVQGLGKVPVKLHEWGVDLYSISAHKLRGPKGVGVLYCREGVQIQPLFAGGEQERGLRAGTLNVPNNVAMAKAVRMTLERQETAVTKLRELRQHLIQGIDSIPELVLNSSRNLEEGAPHVVHFSYPGMKPEVIIHKLEQHGIVASTQSACSSKDLKPSRVLLAMGCNEARASGGIRISMDAEQSIEDIVKLAEALRIIVKELKPLEKGQHRR</sequence>
<dbReference type="Gene3D" id="3.40.640.10">
    <property type="entry name" value="Type I PLP-dependent aspartate aminotransferase-like (Major domain)"/>
    <property type="match status" value="1"/>
</dbReference>
<evidence type="ECO:0000256" key="6">
    <source>
        <dbReference type="ARBA" id="ARBA00023014"/>
    </source>
</evidence>
<keyword evidence="3" id="KW-0479">Metal-binding</keyword>
<dbReference type="RefSeq" id="WP_078498714.1">
    <property type="nucleotide sequence ID" value="NZ_MSZX01000004.1"/>
</dbReference>
<evidence type="ECO:0000256" key="1">
    <source>
        <dbReference type="ARBA" id="ARBA00001933"/>
    </source>
</evidence>
<comment type="similarity">
    <text evidence="2">Belongs to the class-V pyridoxal-phosphate-dependent aminotransferase family. NifS/IscS subfamily.</text>
</comment>
<dbReference type="InterPro" id="IPR016454">
    <property type="entry name" value="Cysteine_dSase"/>
</dbReference>
<protein>
    <submittedName>
        <fullName evidence="9">Cysteine desulfurase NifS</fullName>
    </submittedName>
</protein>
<comment type="caution">
    <text evidence="9">The sequence shown here is derived from an EMBL/GenBank/DDBJ whole genome shotgun (WGS) entry which is preliminary data.</text>
</comment>
<evidence type="ECO:0000256" key="7">
    <source>
        <dbReference type="RuleBase" id="RU004504"/>
    </source>
</evidence>
<dbReference type="STRING" id="1324314.BVG16_11175"/>
<dbReference type="PANTHER" id="PTHR11601:SF50">
    <property type="entry name" value="CYSTEINE DESULFURASE ISCS 2-RELATED"/>
    <property type="match status" value="1"/>
</dbReference>
<dbReference type="InterPro" id="IPR015421">
    <property type="entry name" value="PyrdxlP-dep_Trfase_major"/>
</dbReference>
<dbReference type="EMBL" id="MSZX01000004">
    <property type="protein sequence ID" value="OPA78433.1"/>
    <property type="molecule type" value="Genomic_DNA"/>
</dbReference>
<dbReference type="Gene3D" id="1.10.260.50">
    <property type="match status" value="1"/>
</dbReference>
<comment type="cofactor">
    <cofactor evidence="1 7">
        <name>pyridoxal 5'-phosphate</name>
        <dbReference type="ChEBI" id="CHEBI:597326"/>
    </cofactor>
</comment>
<evidence type="ECO:0000259" key="8">
    <source>
        <dbReference type="Pfam" id="PF00266"/>
    </source>
</evidence>
<dbReference type="InterPro" id="IPR015424">
    <property type="entry name" value="PyrdxlP-dep_Trfase"/>
</dbReference>
<dbReference type="Proteomes" id="UP000190188">
    <property type="component" value="Unassembled WGS sequence"/>
</dbReference>
<dbReference type="PROSITE" id="PS00595">
    <property type="entry name" value="AA_TRANSFER_CLASS_5"/>
    <property type="match status" value="1"/>
</dbReference>
<dbReference type="GO" id="GO:0031071">
    <property type="term" value="F:cysteine desulfurase activity"/>
    <property type="evidence" value="ECO:0007669"/>
    <property type="project" value="UniProtKB-ARBA"/>
</dbReference>
<proteinExistence type="inferred from homology"/>
<dbReference type="OrthoDB" id="9808002at2"/>
<dbReference type="PANTHER" id="PTHR11601">
    <property type="entry name" value="CYSTEINE DESULFURYLASE FAMILY MEMBER"/>
    <property type="match status" value="1"/>
</dbReference>
<accession>A0A1T2XFP3</accession>
<evidence type="ECO:0000256" key="3">
    <source>
        <dbReference type="ARBA" id="ARBA00022723"/>
    </source>
</evidence>
<evidence type="ECO:0000256" key="5">
    <source>
        <dbReference type="ARBA" id="ARBA00023004"/>
    </source>
</evidence>
<evidence type="ECO:0000256" key="4">
    <source>
        <dbReference type="ARBA" id="ARBA00022898"/>
    </source>
</evidence>
<dbReference type="NCBIfam" id="NF002806">
    <property type="entry name" value="PRK02948.1"/>
    <property type="match status" value="1"/>
</dbReference>
<feature type="domain" description="Aminotransferase class V" evidence="8">
    <location>
        <begin position="3"/>
        <end position="365"/>
    </location>
</feature>
<dbReference type="AlphaFoldDB" id="A0A1T2XFP3"/>
<evidence type="ECO:0000313" key="10">
    <source>
        <dbReference type="Proteomes" id="UP000190188"/>
    </source>
</evidence>
<dbReference type="InterPro" id="IPR015422">
    <property type="entry name" value="PyrdxlP-dep_Trfase_small"/>
</dbReference>
<evidence type="ECO:0000313" key="9">
    <source>
        <dbReference type="EMBL" id="OPA78433.1"/>
    </source>
</evidence>
<dbReference type="InterPro" id="IPR020578">
    <property type="entry name" value="Aminotrans_V_PyrdxlP_BS"/>
</dbReference>
<gene>
    <name evidence="9" type="ORF">BVG16_11175</name>
</gene>